<protein>
    <submittedName>
        <fullName evidence="2">Uncharacterized protein</fullName>
    </submittedName>
</protein>
<evidence type="ECO:0000256" key="1">
    <source>
        <dbReference type="SAM" id="Phobius"/>
    </source>
</evidence>
<dbReference type="AlphaFoldDB" id="A0A841TT86"/>
<feature type="transmembrane region" description="Helical" evidence="1">
    <location>
        <begin position="166"/>
        <end position="185"/>
    </location>
</feature>
<keyword evidence="1" id="KW-0812">Transmembrane</keyword>
<evidence type="ECO:0000313" key="3">
    <source>
        <dbReference type="Proteomes" id="UP000553776"/>
    </source>
</evidence>
<proteinExistence type="predicted"/>
<organism evidence="2 3">
    <name type="scientific">Cohnella xylanilytica</name>
    <dbReference type="NCBI Taxonomy" id="557555"/>
    <lineage>
        <taxon>Bacteria</taxon>
        <taxon>Bacillati</taxon>
        <taxon>Bacillota</taxon>
        <taxon>Bacilli</taxon>
        <taxon>Bacillales</taxon>
        <taxon>Paenibacillaceae</taxon>
        <taxon>Cohnella</taxon>
    </lineage>
</organism>
<accession>A0A841TT86</accession>
<name>A0A841TT86_9BACL</name>
<gene>
    <name evidence="2" type="ORF">H7B90_08255</name>
</gene>
<dbReference type="RefSeq" id="WP_185135389.1">
    <property type="nucleotide sequence ID" value="NZ_BORM01000043.1"/>
</dbReference>
<sequence length="265" mass="31221">MDNYRNIDNKFRRYKAHVSIGGTTQFHLRNPYAIAWWSAAFPGFGHLLLSKYLRGLALFIWEVIVNYNAKINLAMVHSFCGNIEQAKEALDVRWMLMYIPVYLFGIWDSYRTCMDMNKVYLLSEREDAPFNSFSIGALEINYLDKRQPVMSVIWSLFMPGLGQLHIHRLLTAFFALVWTIVFLYFSKTLVAVHHLFLGNISRATAVLDKQWLMYMPSMWGFAVYDSYMNTVENNKLFDSEQKNYLIKHFQRPGFRIKKETRCDDL</sequence>
<evidence type="ECO:0000313" key="2">
    <source>
        <dbReference type="EMBL" id="MBB6691385.1"/>
    </source>
</evidence>
<keyword evidence="1" id="KW-0472">Membrane</keyword>
<dbReference type="Proteomes" id="UP000553776">
    <property type="component" value="Unassembled WGS sequence"/>
</dbReference>
<reference evidence="2 3" key="1">
    <citation type="submission" date="2020-08" db="EMBL/GenBank/DDBJ databases">
        <title>Cohnella phylogeny.</title>
        <authorList>
            <person name="Dunlap C."/>
        </authorList>
    </citation>
    <scope>NUCLEOTIDE SEQUENCE [LARGE SCALE GENOMIC DNA]</scope>
    <source>
        <strain evidence="2 3">DSM 25239</strain>
    </source>
</reference>
<keyword evidence="3" id="KW-1185">Reference proteome</keyword>
<feature type="transmembrane region" description="Helical" evidence="1">
    <location>
        <begin position="90"/>
        <end position="107"/>
    </location>
</feature>
<dbReference type="EMBL" id="JACJVR010000028">
    <property type="protein sequence ID" value="MBB6691385.1"/>
    <property type="molecule type" value="Genomic_DNA"/>
</dbReference>
<keyword evidence="1" id="KW-1133">Transmembrane helix</keyword>
<comment type="caution">
    <text evidence="2">The sequence shown here is derived from an EMBL/GenBank/DDBJ whole genome shotgun (WGS) entry which is preliminary data.</text>
</comment>